<reference evidence="2" key="1">
    <citation type="journal article" date="2023" name="Int. J. Syst. Evol. Microbiol.">
        <title>Claveliimonas bilis gen. nov., sp. nov., deoxycholic acid-producing bacteria isolated from human faeces, and reclassification of Sellimonas monacensis Zenner et al. 2021 as Claveliimonas monacensis comb. nov.</title>
        <authorList>
            <person name="Hisatomi A."/>
            <person name="Kastawa N.W.E.P.G."/>
            <person name="Song I."/>
            <person name="Ohkuma M."/>
            <person name="Fukiya S."/>
            <person name="Sakamoto M."/>
        </authorList>
    </citation>
    <scope>NUCLEOTIDE SEQUENCE [LARGE SCALE GENOMIC DNA]</scope>
    <source>
        <strain evidence="2">12BBH14</strain>
    </source>
</reference>
<dbReference type="SUPFAM" id="SSF63829">
    <property type="entry name" value="Calcium-dependent phosphotriesterase"/>
    <property type="match status" value="1"/>
</dbReference>
<gene>
    <name evidence="1" type="ORF">Lac1_02170</name>
</gene>
<evidence type="ECO:0000313" key="2">
    <source>
        <dbReference type="Proteomes" id="UP001305815"/>
    </source>
</evidence>
<proteinExistence type="predicted"/>
<dbReference type="EMBL" id="AP027742">
    <property type="protein sequence ID" value="BDZ76034.1"/>
    <property type="molecule type" value="Genomic_DNA"/>
</dbReference>
<accession>A0ABM8I0D3</accession>
<protein>
    <submittedName>
        <fullName evidence="1">Uncharacterized protein</fullName>
    </submittedName>
</protein>
<organism evidence="1 2">
    <name type="scientific">Claveliimonas bilis</name>
    <dbReference type="NCBI Taxonomy" id="3028070"/>
    <lineage>
        <taxon>Bacteria</taxon>
        <taxon>Bacillati</taxon>
        <taxon>Bacillota</taxon>
        <taxon>Clostridia</taxon>
        <taxon>Lachnospirales</taxon>
        <taxon>Lachnospiraceae</taxon>
        <taxon>Claveliimonas</taxon>
    </lineage>
</organism>
<name>A0ABM8I0D3_9FIRM</name>
<keyword evidence="2" id="KW-1185">Reference proteome</keyword>
<dbReference type="RefSeq" id="WP_316266028.1">
    <property type="nucleotide sequence ID" value="NZ_AP027742.1"/>
</dbReference>
<dbReference type="Proteomes" id="UP001305815">
    <property type="component" value="Chromosome"/>
</dbReference>
<sequence length="375" mass="42914">MKRKKQEKEKKRGRWKRRLLFICVLVFLIPTGYYGIDFVYRGQTEPQVSAVQTSTDGAVYSLGEFKERLKPYRGLYEEAVEKHKDETDSGTYVIPGLKATMTVRGNRDRKASVCGGMTPQGITVSDKYLFISAYCHTKTHNSVIYVIDKETHEFLKELVLPNKAHVGSLAYDDEYHNLWVCGSRNGVAQVNAISAEEIEAYHFTEEYRPIRFLHVNNILDIPRSSFMTYDHSYLYVGYYSTKGNGMIKKYELQDDGNIQSVRVEYDGQHSRQGVADEDDLEISRYAQGMTFLGDMLFLSYSMGITPSRLAAYQVSDGIRDYTDEMALQDIRLPRMLEQICMDGGTMYLLFESGAYAYRGLPGMAVDRVLKIDILE</sequence>
<evidence type="ECO:0000313" key="1">
    <source>
        <dbReference type="EMBL" id="BDZ76034.1"/>
    </source>
</evidence>